<evidence type="ECO:0000313" key="3">
    <source>
        <dbReference type="Proteomes" id="UP001151760"/>
    </source>
</evidence>
<evidence type="ECO:0000313" key="2">
    <source>
        <dbReference type="EMBL" id="GJT43162.1"/>
    </source>
</evidence>
<feature type="coiled-coil region" evidence="1">
    <location>
        <begin position="23"/>
        <end position="84"/>
    </location>
</feature>
<organism evidence="2 3">
    <name type="scientific">Tanacetum coccineum</name>
    <dbReference type="NCBI Taxonomy" id="301880"/>
    <lineage>
        <taxon>Eukaryota</taxon>
        <taxon>Viridiplantae</taxon>
        <taxon>Streptophyta</taxon>
        <taxon>Embryophyta</taxon>
        <taxon>Tracheophyta</taxon>
        <taxon>Spermatophyta</taxon>
        <taxon>Magnoliopsida</taxon>
        <taxon>eudicotyledons</taxon>
        <taxon>Gunneridae</taxon>
        <taxon>Pentapetalae</taxon>
        <taxon>asterids</taxon>
        <taxon>campanulids</taxon>
        <taxon>Asterales</taxon>
        <taxon>Asteraceae</taxon>
        <taxon>Asteroideae</taxon>
        <taxon>Anthemideae</taxon>
        <taxon>Anthemidinae</taxon>
        <taxon>Tanacetum</taxon>
    </lineage>
</organism>
<dbReference type="Proteomes" id="UP001151760">
    <property type="component" value="Unassembled WGS sequence"/>
</dbReference>
<dbReference type="EMBL" id="BQNB010015705">
    <property type="protein sequence ID" value="GJT43162.1"/>
    <property type="molecule type" value="Genomic_DNA"/>
</dbReference>
<evidence type="ECO:0000256" key="1">
    <source>
        <dbReference type="SAM" id="Coils"/>
    </source>
</evidence>
<gene>
    <name evidence="2" type="ORF">Tco_0951877</name>
</gene>
<proteinExistence type="predicted"/>
<comment type="caution">
    <text evidence="2">The sequence shown here is derived from an EMBL/GenBank/DDBJ whole genome shotgun (WGS) entry which is preliminary data.</text>
</comment>
<protein>
    <submittedName>
        <fullName evidence="2">Uncharacterized protein</fullName>
    </submittedName>
</protein>
<reference evidence="2" key="2">
    <citation type="submission" date="2022-01" db="EMBL/GenBank/DDBJ databases">
        <authorList>
            <person name="Yamashiro T."/>
            <person name="Shiraishi A."/>
            <person name="Satake H."/>
            <person name="Nakayama K."/>
        </authorList>
    </citation>
    <scope>NUCLEOTIDE SEQUENCE</scope>
</reference>
<accession>A0ABQ5DW53</accession>
<sequence>MFINSSGSKYGNATCSSGPYRIYAKLLDEKDQEEKSIVELLAEERFQKDNQVLNESQSSQEMKIQDLEFQKQQCLEEMKEWMNELGIREYRKEEIHIDYRRKCEDKIFELKDKFNGLSIEFRRKIHTRSKRA</sequence>
<keyword evidence="1" id="KW-0175">Coiled coil</keyword>
<name>A0ABQ5DW53_9ASTR</name>
<reference evidence="2" key="1">
    <citation type="journal article" date="2022" name="Int. J. Mol. Sci.">
        <title>Draft Genome of Tanacetum Coccineum: Genomic Comparison of Closely Related Tanacetum-Family Plants.</title>
        <authorList>
            <person name="Yamashiro T."/>
            <person name="Shiraishi A."/>
            <person name="Nakayama K."/>
            <person name="Satake H."/>
        </authorList>
    </citation>
    <scope>NUCLEOTIDE SEQUENCE</scope>
</reference>
<keyword evidence="3" id="KW-1185">Reference proteome</keyword>